<keyword evidence="4" id="KW-1185">Reference proteome</keyword>
<dbReference type="FunFam" id="1.25.40.10:FF:000158">
    <property type="entry name" value="pentatricopeptide repeat-containing protein At2g33680"/>
    <property type="match status" value="1"/>
</dbReference>
<protein>
    <recommendedName>
        <fullName evidence="5">Pentatricopeptide repeat-containing protein</fullName>
    </recommendedName>
</protein>
<dbReference type="OrthoDB" id="912794at2759"/>
<dbReference type="GO" id="GO:0003723">
    <property type="term" value="F:RNA binding"/>
    <property type="evidence" value="ECO:0007669"/>
    <property type="project" value="InterPro"/>
</dbReference>
<evidence type="ECO:0000256" key="1">
    <source>
        <dbReference type="ARBA" id="ARBA00022737"/>
    </source>
</evidence>
<dbReference type="GO" id="GO:0099402">
    <property type="term" value="P:plant organ development"/>
    <property type="evidence" value="ECO:0007669"/>
    <property type="project" value="UniProtKB-ARBA"/>
</dbReference>
<proteinExistence type="predicted"/>
<dbReference type="InterPro" id="IPR002885">
    <property type="entry name" value="PPR_rpt"/>
</dbReference>
<sequence>MEDISCLSQKIGEQSIHTFREVWNSLLSGYINNGLIEDVKALFEDMPEKNIISWTSMMIGYVQKDLPEKGLNLLAKNYSGEEGSRIEGNCLTFVMALEACSHLIDLDKGKQIHAKIIRALPDADGNVSVGTTLVDMYSKSGSLCYTLRFFDAMKEKNVVSWTSAIMSFAVHGLAFQVVELFQRMVNMVINPNEVTFTAVLTASSHCGLVDEGMQYFTQMRNRYGLTPKEEHYTCIIDLLGRNERPEEA</sequence>
<accession>A0A2G2XMG5</accession>
<dbReference type="EMBL" id="MLFT02000001">
    <property type="protein sequence ID" value="PHT58683.1"/>
    <property type="molecule type" value="Genomic_DNA"/>
</dbReference>
<gene>
    <name evidence="3" type="ORF">CQW23_01046</name>
</gene>
<keyword evidence="1" id="KW-0677">Repeat</keyword>
<reference evidence="4" key="2">
    <citation type="journal article" date="2017" name="J. Anim. Genet.">
        <title>Multiple reference genome sequences of hot pepper reveal the massive evolution of plant disease resistance genes by retroduplication.</title>
        <authorList>
            <person name="Kim S."/>
            <person name="Park J."/>
            <person name="Yeom S.-I."/>
            <person name="Kim Y.-M."/>
            <person name="Seo E."/>
            <person name="Kim K.-T."/>
            <person name="Kim M.-S."/>
            <person name="Lee J.M."/>
            <person name="Cheong K."/>
            <person name="Shin H.-S."/>
            <person name="Kim S.-B."/>
            <person name="Han K."/>
            <person name="Lee J."/>
            <person name="Park M."/>
            <person name="Lee H.-A."/>
            <person name="Lee H.-Y."/>
            <person name="Lee Y."/>
            <person name="Oh S."/>
            <person name="Lee J.H."/>
            <person name="Choi E."/>
            <person name="Choi E."/>
            <person name="Lee S.E."/>
            <person name="Jeon J."/>
            <person name="Kim H."/>
            <person name="Choi G."/>
            <person name="Song H."/>
            <person name="Lee J."/>
            <person name="Lee S.-C."/>
            <person name="Kwon J.-K."/>
            <person name="Lee H.-Y."/>
            <person name="Koo N."/>
            <person name="Hong Y."/>
            <person name="Kim R.W."/>
            <person name="Kang W.-H."/>
            <person name="Huh J.H."/>
            <person name="Kang B.-C."/>
            <person name="Yang T.-J."/>
            <person name="Lee Y.-H."/>
            <person name="Bennetzen J.L."/>
            <person name="Choi D."/>
        </authorList>
    </citation>
    <scope>NUCLEOTIDE SEQUENCE [LARGE SCALE GENOMIC DNA]</scope>
    <source>
        <strain evidence="4">cv. PBC81</strain>
    </source>
</reference>
<dbReference type="GO" id="GO:0009451">
    <property type="term" value="P:RNA modification"/>
    <property type="evidence" value="ECO:0007669"/>
    <property type="project" value="InterPro"/>
</dbReference>
<name>A0A2G2XMG5_CAPBA</name>
<feature type="repeat" description="PPR" evidence="2">
    <location>
        <begin position="19"/>
        <end position="53"/>
    </location>
</feature>
<comment type="caution">
    <text evidence="3">The sequence shown here is derived from an EMBL/GenBank/DDBJ whole genome shotgun (WGS) entry which is preliminary data.</text>
</comment>
<dbReference type="AlphaFoldDB" id="A0A2G2XMG5"/>
<evidence type="ECO:0000313" key="3">
    <source>
        <dbReference type="EMBL" id="PHT58683.1"/>
    </source>
</evidence>
<reference evidence="3 4" key="1">
    <citation type="journal article" date="2017" name="Genome Biol.">
        <title>New reference genome sequences of hot pepper reveal the massive evolution of plant disease-resistance genes by retroduplication.</title>
        <authorList>
            <person name="Kim S."/>
            <person name="Park J."/>
            <person name="Yeom S.I."/>
            <person name="Kim Y.M."/>
            <person name="Seo E."/>
            <person name="Kim K.T."/>
            <person name="Kim M.S."/>
            <person name="Lee J.M."/>
            <person name="Cheong K."/>
            <person name="Shin H.S."/>
            <person name="Kim S.B."/>
            <person name="Han K."/>
            <person name="Lee J."/>
            <person name="Park M."/>
            <person name="Lee H.A."/>
            <person name="Lee H.Y."/>
            <person name="Lee Y."/>
            <person name="Oh S."/>
            <person name="Lee J.H."/>
            <person name="Choi E."/>
            <person name="Choi E."/>
            <person name="Lee S.E."/>
            <person name="Jeon J."/>
            <person name="Kim H."/>
            <person name="Choi G."/>
            <person name="Song H."/>
            <person name="Lee J."/>
            <person name="Lee S.C."/>
            <person name="Kwon J.K."/>
            <person name="Lee H.Y."/>
            <person name="Koo N."/>
            <person name="Hong Y."/>
            <person name="Kim R.W."/>
            <person name="Kang W.H."/>
            <person name="Huh J.H."/>
            <person name="Kang B.C."/>
            <person name="Yang T.J."/>
            <person name="Lee Y.H."/>
            <person name="Bennetzen J.L."/>
            <person name="Choi D."/>
        </authorList>
    </citation>
    <scope>NUCLEOTIDE SEQUENCE [LARGE SCALE GENOMIC DNA]</scope>
    <source>
        <strain evidence="4">cv. PBC81</strain>
    </source>
</reference>
<evidence type="ECO:0000313" key="4">
    <source>
        <dbReference type="Proteomes" id="UP000224567"/>
    </source>
</evidence>
<dbReference type="Pfam" id="PF01535">
    <property type="entry name" value="PPR"/>
    <property type="match status" value="5"/>
</dbReference>
<evidence type="ECO:0008006" key="5">
    <source>
        <dbReference type="Google" id="ProtNLM"/>
    </source>
</evidence>
<dbReference type="InterPro" id="IPR046960">
    <property type="entry name" value="PPR_At4g14850-like_plant"/>
</dbReference>
<dbReference type="InterPro" id="IPR011990">
    <property type="entry name" value="TPR-like_helical_dom_sf"/>
</dbReference>
<dbReference type="PANTHER" id="PTHR47926:SF347">
    <property type="entry name" value="PENTATRICOPEPTIDE REPEAT-CONTAINING PROTEIN"/>
    <property type="match status" value="1"/>
</dbReference>
<organism evidence="3 4">
    <name type="scientific">Capsicum baccatum</name>
    <name type="common">Peruvian pepper</name>
    <dbReference type="NCBI Taxonomy" id="33114"/>
    <lineage>
        <taxon>Eukaryota</taxon>
        <taxon>Viridiplantae</taxon>
        <taxon>Streptophyta</taxon>
        <taxon>Embryophyta</taxon>
        <taxon>Tracheophyta</taxon>
        <taxon>Spermatophyta</taxon>
        <taxon>Magnoliopsida</taxon>
        <taxon>eudicotyledons</taxon>
        <taxon>Gunneridae</taxon>
        <taxon>Pentapetalae</taxon>
        <taxon>asterids</taxon>
        <taxon>lamiids</taxon>
        <taxon>Solanales</taxon>
        <taxon>Solanaceae</taxon>
        <taxon>Solanoideae</taxon>
        <taxon>Capsiceae</taxon>
        <taxon>Capsicum</taxon>
    </lineage>
</organism>
<dbReference type="NCBIfam" id="TIGR00756">
    <property type="entry name" value="PPR"/>
    <property type="match status" value="1"/>
</dbReference>
<evidence type="ECO:0000256" key="2">
    <source>
        <dbReference type="PROSITE-ProRule" id="PRU00708"/>
    </source>
</evidence>
<dbReference type="PANTHER" id="PTHR47926">
    <property type="entry name" value="PENTATRICOPEPTIDE REPEAT-CONTAINING PROTEIN"/>
    <property type="match status" value="1"/>
</dbReference>
<dbReference type="Gene3D" id="1.25.40.10">
    <property type="entry name" value="Tetratricopeptide repeat domain"/>
    <property type="match status" value="2"/>
</dbReference>
<dbReference type="PROSITE" id="PS51375">
    <property type="entry name" value="PPR"/>
    <property type="match status" value="1"/>
</dbReference>
<dbReference type="Proteomes" id="UP000224567">
    <property type="component" value="Unassembled WGS sequence"/>
</dbReference>